<organism evidence="7 8">
    <name type="scientific">Mycobacterium terramassiliense</name>
    <dbReference type="NCBI Taxonomy" id="1841859"/>
    <lineage>
        <taxon>Bacteria</taxon>
        <taxon>Bacillati</taxon>
        <taxon>Actinomycetota</taxon>
        <taxon>Actinomycetes</taxon>
        <taxon>Mycobacteriales</taxon>
        <taxon>Mycobacteriaceae</taxon>
        <taxon>Mycobacterium</taxon>
    </lineage>
</organism>
<feature type="domain" description="PIN" evidence="6">
    <location>
        <begin position="145"/>
        <end position="284"/>
    </location>
</feature>
<evidence type="ECO:0000256" key="3">
    <source>
        <dbReference type="ARBA" id="ARBA00022723"/>
    </source>
</evidence>
<evidence type="ECO:0000256" key="1">
    <source>
        <dbReference type="ARBA" id="ARBA00001946"/>
    </source>
</evidence>
<accession>A0A2U3N6M8</accession>
<dbReference type="Pfam" id="PF13638">
    <property type="entry name" value="PIN_4"/>
    <property type="match status" value="1"/>
</dbReference>
<dbReference type="Proteomes" id="UP000241595">
    <property type="component" value="Unassembled WGS sequence"/>
</dbReference>
<evidence type="ECO:0000256" key="4">
    <source>
        <dbReference type="ARBA" id="ARBA00022801"/>
    </source>
</evidence>
<dbReference type="RefSeq" id="WP_077097802.1">
    <property type="nucleotide sequence ID" value="NZ_LT717698.1"/>
</dbReference>
<keyword evidence="2" id="KW-0540">Nuclease</keyword>
<keyword evidence="5" id="KW-0460">Magnesium</keyword>
<evidence type="ECO:0000256" key="5">
    <source>
        <dbReference type="ARBA" id="ARBA00022842"/>
    </source>
</evidence>
<sequence>MQTYAERLQSELDAIAQSYDEILGDSVIKRVNLNQDGSDVIFVGAAEWGWADSDDALEAARMALLRRLREWTPRFRLLFAHPTPEVAERLNDCTELLERWLLRRDESDWDLPPTIDAAQDKIRATVADLRALTNLLPADVHPVRLVVDTNALIDNPDVAAYTDELGRKYVAHLLPVVLGEIDDLKRAGRTETLRQNAQRADRRLKGIRNNGNVLEGARVAGDVIAKFEHTEPRSENLPDWLDMSVPDDRFVAATLLLQSEHPGSVIYVATSDINMQTKLSAVGLPFVEPPPL</sequence>
<dbReference type="GO" id="GO:0004518">
    <property type="term" value="F:nuclease activity"/>
    <property type="evidence" value="ECO:0007669"/>
    <property type="project" value="UniProtKB-KW"/>
</dbReference>
<comment type="cofactor">
    <cofactor evidence="1">
        <name>Mg(2+)</name>
        <dbReference type="ChEBI" id="CHEBI:18420"/>
    </cofactor>
</comment>
<evidence type="ECO:0000313" key="7">
    <source>
        <dbReference type="EMBL" id="SPM27166.1"/>
    </source>
</evidence>
<dbReference type="GO" id="GO:0046872">
    <property type="term" value="F:metal ion binding"/>
    <property type="evidence" value="ECO:0007669"/>
    <property type="project" value="UniProtKB-KW"/>
</dbReference>
<evidence type="ECO:0000256" key="2">
    <source>
        <dbReference type="ARBA" id="ARBA00022722"/>
    </source>
</evidence>
<dbReference type="OrthoDB" id="4712550at2"/>
<name>A0A2U3N6M8_9MYCO</name>
<protein>
    <recommendedName>
        <fullName evidence="6">PIN domain-containing protein</fullName>
    </recommendedName>
</protein>
<reference evidence="7 8" key="1">
    <citation type="submission" date="2017-01" db="EMBL/GenBank/DDBJ databases">
        <authorList>
            <consortium name="Urmite Genomes"/>
        </authorList>
    </citation>
    <scope>NUCLEOTIDE SEQUENCE [LARGE SCALE GENOMIC DNA]</scope>
    <source>
        <strain evidence="7 8">AB308</strain>
    </source>
</reference>
<dbReference type="AlphaFoldDB" id="A0A2U3N6M8"/>
<dbReference type="EMBL" id="FTRV01000009">
    <property type="protein sequence ID" value="SPM27166.1"/>
    <property type="molecule type" value="Genomic_DNA"/>
</dbReference>
<dbReference type="Gene3D" id="3.40.50.1010">
    <property type="entry name" value="5'-nuclease"/>
    <property type="match status" value="1"/>
</dbReference>
<proteinExistence type="predicted"/>
<dbReference type="STRING" id="1841859.GCA_900157385_00637"/>
<dbReference type="GO" id="GO:0016787">
    <property type="term" value="F:hydrolase activity"/>
    <property type="evidence" value="ECO:0007669"/>
    <property type="project" value="UniProtKB-KW"/>
</dbReference>
<gene>
    <name evidence="7" type="ORF">MTAB308_641</name>
</gene>
<keyword evidence="3" id="KW-0479">Metal-binding</keyword>
<dbReference type="InterPro" id="IPR002716">
    <property type="entry name" value="PIN_dom"/>
</dbReference>
<keyword evidence="4" id="KW-0378">Hydrolase</keyword>
<keyword evidence="8" id="KW-1185">Reference proteome</keyword>
<evidence type="ECO:0000313" key="8">
    <source>
        <dbReference type="Proteomes" id="UP000241595"/>
    </source>
</evidence>
<evidence type="ECO:0000259" key="6">
    <source>
        <dbReference type="Pfam" id="PF13638"/>
    </source>
</evidence>